<evidence type="ECO:0000256" key="5">
    <source>
        <dbReference type="ARBA" id="ARBA00022840"/>
    </source>
</evidence>
<dbReference type="InterPro" id="IPR025200">
    <property type="entry name" value="PPK_C_dom2"/>
</dbReference>
<feature type="binding site" evidence="7">
    <location>
        <position position="617"/>
    </location>
    <ligand>
        <name>ATP</name>
        <dbReference type="ChEBI" id="CHEBI:30616"/>
    </ligand>
</feature>
<dbReference type="EC" id="2.7.4.1" evidence="7 8"/>
<dbReference type="SUPFAM" id="SSF140356">
    <property type="entry name" value="PPK N-terminal domain-like"/>
    <property type="match status" value="1"/>
</dbReference>
<proteinExistence type="inferred from homology"/>
<comment type="cofactor">
    <cofactor evidence="7">
        <name>Mg(2+)</name>
        <dbReference type="ChEBI" id="CHEBI:18420"/>
    </cofactor>
</comment>
<dbReference type="InterPro" id="IPR024953">
    <property type="entry name" value="PP_kinase_middle"/>
</dbReference>
<keyword evidence="5 7" id="KW-0067">ATP-binding</keyword>
<comment type="similarity">
    <text evidence="7 8">Belongs to the polyphosphate kinase 1 (PPK1) family.</text>
</comment>
<dbReference type="GO" id="GO:0008976">
    <property type="term" value="F:polyphosphate kinase activity"/>
    <property type="evidence" value="ECO:0007669"/>
    <property type="project" value="UniProtKB-UniRule"/>
</dbReference>
<keyword evidence="2 7" id="KW-0808">Transferase</keyword>
<evidence type="ECO:0000259" key="9">
    <source>
        <dbReference type="PROSITE" id="PS50035"/>
    </source>
</evidence>
<evidence type="ECO:0000256" key="7">
    <source>
        <dbReference type="HAMAP-Rule" id="MF_00347"/>
    </source>
</evidence>
<feature type="binding site" evidence="7">
    <location>
        <position position="428"/>
    </location>
    <ligand>
        <name>Mg(2+)</name>
        <dbReference type="ChEBI" id="CHEBI:18420"/>
    </ligand>
</feature>
<dbReference type="NCBIfam" id="NF003918">
    <property type="entry name" value="PRK05443.1-2"/>
    <property type="match status" value="1"/>
</dbReference>
<dbReference type="Gene3D" id="3.30.870.10">
    <property type="entry name" value="Endonuclease Chain A"/>
    <property type="match status" value="2"/>
</dbReference>
<evidence type="ECO:0000256" key="3">
    <source>
        <dbReference type="ARBA" id="ARBA00022741"/>
    </source>
</evidence>
<accession>A0A6J4UBC7</accession>
<dbReference type="InterPro" id="IPR041108">
    <property type="entry name" value="PP_kinase_C_1"/>
</dbReference>
<dbReference type="NCBIfam" id="NF003921">
    <property type="entry name" value="PRK05443.2-2"/>
    <property type="match status" value="1"/>
</dbReference>
<dbReference type="InterPro" id="IPR036832">
    <property type="entry name" value="PPK_N_dom_sf"/>
</dbReference>
<dbReference type="SUPFAM" id="SSF143724">
    <property type="entry name" value="PHP14-like"/>
    <property type="match status" value="1"/>
</dbReference>
<comment type="catalytic activity">
    <reaction evidence="7 8">
        <text>[phosphate](n) + ATP = [phosphate](n+1) + ADP</text>
        <dbReference type="Rhea" id="RHEA:19573"/>
        <dbReference type="Rhea" id="RHEA-COMP:9859"/>
        <dbReference type="Rhea" id="RHEA-COMP:14280"/>
        <dbReference type="ChEBI" id="CHEBI:16838"/>
        <dbReference type="ChEBI" id="CHEBI:30616"/>
        <dbReference type="ChEBI" id="CHEBI:456216"/>
        <dbReference type="EC" id="2.7.4.1"/>
    </reaction>
</comment>
<evidence type="ECO:0000256" key="4">
    <source>
        <dbReference type="ARBA" id="ARBA00022777"/>
    </source>
</evidence>
<dbReference type="AlphaFoldDB" id="A0A6J4UBC7"/>
<dbReference type="PANTHER" id="PTHR30218:SF0">
    <property type="entry name" value="POLYPHOSPHATE KINASE"/>
    <property type="match status" value="1"/>
</dbReference>
<dbReference type="GO" id="GO:0009358">
    <property type="term" value="C:polyphosphate kinase complex"/>
    <property type="evidence" value="ECO:0007669"/>
    <property type="project" value="InterPro"/>
</dbReference>
<reference evidence="10" key="1">
    <citation type="submission" date="2020-02" db="EMBL/GenBank/DDBJ databases">
        <authorList>
            <person name="Meier V. D."/>
        </authorList>
    </citation>
    <scope>NUCLEOTIDE SEQUENCE</scope>
    <source>
        <strain evidence="10">AVDCRST_MAG59</strain>
    </source>
</reference>
<keyword evidence="3 7" id="KW-0547">Nucleotide-binding</keyword>
<dbReference type="HAMAP" id="MF_00347">
    <property type="entry name" value="Polyphosphate_kinase"/>
    <property type="match status" value="1"/>
</dbReference>
<dbReference type="InterPro" id="IPR025198">
    <property type="entry name" value="PPK_N_dom"/>
</dbReference>
<protein>
    <recommendedName>
        <fullName evidence="7 8">Polyphosphate kinase</fullName>
        <ecNumber evidence="7 8">2.7.4.1</ecNumber>
    </recommendedName>
    <alternativeName>
        <fullName evidence="7">ATP-polyphosphate phosphotransferase</fullName>
    </alternativeName>
    <alternativeName>
        <fullName evidence="7">Polyphosphoric acid kinase</fullName>
    </alternativeName>
</protein>
<evidence type="ECO:0000313" key="10">
    <source>
        <dbReference type="EMBL" id="CAA9545839.1"/>
    </source>
</evidence>
<dbReference type="EMBL" id="CADCWF010000078">
    <property type="protein sequence ID" value="CAA9545839.1"/>
    <property type="molecule type" value="Genomic_DNA"/>
</dbReference>
<feature type="binding site" evidence="7">
    <location>
        <position position="645"/>
    </location>
    <ligand>
        <name>ATP</name>
        <dbReference type="ChEBI" id="CHEBI:30616"/>
    </ligand>
</feature>
<gene>
    <name evidence="7" type="primary">ppk</name>
    <name evidence="10" type="ORF">AVDCRST_MAG59-1274</name>
</gene>
<dbReference type="InterPro" id="IPR003414">
    <property type="entry name" value="PP_kinase"/>
</dbReference>
<dbReference type="Gene3D" id="1.20.58.310">
    <property type="entry name" value="Polyphosphate kinase N-terminal domain"/>
    <property type="match status" value="1"/>
</dbReference>
<dbReference type="Pfam" id="PF02503">
    <property type="entry name" value="PP_kinase"/>
    <property type="match status" value="1"/>
</dbReference>
<name>A0A6J4UBC7_9BACT</name>
<comment type="PTM">
    <text evidence="7 8">An intermediate of this reaction is the autophosphorylated ppk in which a phosphate is covalently linked to a histidine residue through a N-P bond.</text>
</comment>
<sequence length="749" mass="83934">MQEGVAKTAWFPVGNDGRAGWAEVGDDTPDPVEDHPIAETPLAAGLPPLEPELFINRELSWLEFNRRVLDEARKPTAPLLERAKFAAIFASNLNEFFMIRVAGVKRKISAGVGYPGADGRTPTQALLAIRELTQVLLDEHATILRQDLLPRLATAGVEVVDHHRLEDAARSELANRFDRAIFPILTPQAIDRGRRFPHVSNRSINLIVSLRLPVGARFARIKIPATLSRLVPISTPAGDRLGASRIRFTWLEQVVAAHLDRLFVGAEVLSCHPFHVTRDSDIELQEEEDLQEDLMMTMRESIAQRAFGPVVRLMVDASMPEDVREWLVEHLHATDRDLYVVDGPLATEDLFDLVAIDRPDLKDPPFGPAQVPAFYSRHPEDPVDLFATVRDGDVLVHHPYQTFAAVADFVRAASSDPDVVAIKQTLYRIGHDSPLVPALTAARDDDTQVAVLVELKARFDEENNITWAEQLEQHGVHVAYGLLGLKTHCKVTLVVRREADGLRRYVHLGTGNYNASTARLYEDLGLFTAREDLGDDVTDLFNVLTGYATKDRYRRLWVAPHHLRDRFLEAIEREIVAHQANGGGYLCFKVNALVDKLLIRALYKASQAGVKIDLIVRGACCLRPGIPGWSESIRVVSVVGRFLEHSRVFLFRNGGADEVYLGSADLMERNLDRRVEVVFPVEDVTIAAAIRDEIIPAYLRDTVNSRELQPDGTYRRIETGQGRKPFDVQSWLQRRYRLTDVSGRRSTAV</sequence>
<evidence type="ECO:0000256" key="2">
    <source>
        <dbReference type="ARBA" id="ARBA00022679"/>
    </source>
</evidence>
<keyword evidence="7" id="KW-0479">Metal-binding</keyword>
<dbReference type="Pfam" id="PF13089">
    <property type="entry name" value="PP_kinase_N"/>
    <property type="match status" value="1"/>
</dbReference>
<feature type="binding site" evidence="7">
    <location>
        <position position="92"/>
    </location>
    <ligand>
        <name>ATP</name>
        <dbReference type="ChEBI" id="CHEBI:30616"/>
    </ligand>
</feature>
<dbReference type="InterPro" id="IPR036830">
    <property type="entry name" value="PP_kinase_middle_dom_sf"/>
</dbReference>
<dbReference type="NCBIfam" id="TIGR03705">
    <property type="entry name" value="poly_P_kin"/>
    <property type="match status" value="1"/>
</dbReference>
<dbReference type="GO" id="GO:0046872">
    <property type="term" value="F:metal ion binding"/>
    <property type="evidence" value="ECO:0007669"/>
    <property type="project" value="UniProtKB-KW"/>
</dbReference>
<feature type="binding site" evidence="7">
    <location>
        <position position="521"/>
    </location>
    <ligand>
        <name>ATP</name>
        <dbReference type="ChEBI" id="CHEBI:30616"/>
    </ligand>
</feature>
<dbReference type="PANTHER" id="PTHR30218">
    <property type="entry name" value="POLYPHOSPHATE KINASE"/>
    <property type="match status" value="1"/>
</dbReference>
<organism evidence="10">
    <name type="scientific">uncultured Thermomicrobiales bacterium</name>
    <dbReference type="NCBI Taxonomy" id="1645740"/>
    <lineage>
        <taxon>Bacteria</taxon>
        <taxon>Pseudomonadati</taxon>
        <taxon>Thermomicrobiota</taxon>
        <taxon>Thermomicrobia</taxon>
        <taxon>Thermomicrobiales</taxon>
        <taxon>environmental samples</taxon>
    </lineage>
</organism>
<comment type="function">
    <text evidence="7 8">Catalyzes the reversible transfer of the terminal phosphate of ATP to form a long-chain polyphosphate (polyP).</text>
</comment>
<dbReference type="CDD" id="cd09165">
    <property type="entry name" value="PLDc_PaPPK1_C1_like"/>
    <property type="match status" value="1"/>
</dbReference>
<dbReference type="SUPFAM" id="SSF56024">
    <property type="entry name" value="Phospholipase D/nuclease"/>
    <property type="match status" value="2"/>
</dbReference>
<dbReference type="PROSITE" id="PS50035">
    <property type="entry name" value="PLD"/>
    <property type="match status" value="1"/>
</dbReference>
<feature type="active site" description="Phosphohistidine intermediate" evidence="7">
    <location>
        <position position="488"/>
    </location>
</feature>
<evidence type="ECO:0000256" key="1">
    <source>
        <dbReference type="ARBA" id="ARBA00022553"/>
    </source>
</evidence>
<evidence type="ECO:0000256" key="6">
    <source>
        <dbReference type="ARBA" id="ARBA00022842"/>
    </source>
</evidence>
<keyword evidence="1 7" id="KW-0597">Phosphoprotein</keyword>
<keyword evidence="4 7" id="KW-0418">Kinase</keyword>
<feature type="binding site" evidence="7">
    <location>
        <position position="458"/>
    </location>
    <ligand>
        <name>Mg(2+)</name>
        <dbReference type="ChEBI" id="CHEBI:18420"/>
    </ligand>
</feature>
<evidence type="ECO:0000256" key="8">
    <source>
        <dbReference type="RuleBase" id="RU003800"/>
    </source>
</evidence>
<dbReference type="NCBIfam" id="NF003917">
    <property type="entry name" value="PRK05443.1-1"/>
    <property type="match status" value="1"/>
</dbReference>
<dbReference type="InterPro" id="IPR001736">
    <property type="entry name" value="PLipase_D/transphosphatidylase"/>
</dbReference>
<keyword evidence="6 7" id="KW-0460">Magnesium</keyword>
<dbReference type="GO" id="GO:0005524">
    <property type="term" value="F:ATP binding"/>
    <property type="evidence" value="ECO:0007669"/>
    <property type="project" value="UniProtKB-KW"/>
</dbReference>
<dbReference type="PIRSF" id="PIRSF015589">
    <property type="entry name" value="PP_kinase"/>
    <property type="match status" value="1"/>
</dbReference>
<feature type="domain" description="PLD phosphodiesterase" evidence="9">
    <location>
        <begin position="640"/>
        <end position="670"/>
    </location>
</feature>
<dbReference type="CDD" id="cd09168">
    <property type="entry name" value="PLDc_PaPPK1_C2_like"/>
    <property type="match status" value="1"/>
</dbReference>
<dbReference type="Gene3D" id="3.30.1840.10">
    <property type="entry name" value="Polyphosphate kinase middle domain"/>
    <property type="match status" value="1"/>
</dbReference>
<dbReference type="GO" id="GO:0006799">
    <property type="term" value="P:polyphosphate biosynthetic process"/>
    <property type="evidence" value="ECO:0007669"/>
    <property type="project" value="UniProtKB-UniRule"/>
</dbReference>
<dbReference type="Pfam" id="PF17941">
    <property type="entry name" value="PP_kinase_C_1"/>
    <property type="match status" value="1"/>
</dbReference>
<dbReference type="Pfam" id="PF13090">
    <property type="entry name" value="PP_kinase_C"/>
    <property type="match status" value="1"/>
</dbReference>